<dbReference type="KEGG" id="lbc:LACBIDRAFT_325117"/>
<gene>
    <name evidence="3" type="ORF">LACBIDRAFT_325117</name>
</gene>
<dbReference type="RefSeq" id="XP_001878918.1">
    <property type="nucleotide sequence ID" value="XM_001878883.1"/>
</dbReference>
<evidence type="ECO:0000313" key="3">
    <source>
        <dbReference type="EMBL" id="EDR10468.1"/>
    </source>
</evidence>
<keyword evidence="4" id="KW-1185">Reference proteome</keyword>
<feature type="transmembrane region" description="Helical" evidence="1">
    <location>
        <begin position="215"/>
        <end position="232"/>
    </location>
</feature>
<feature type="transmembrane region" description="Helical" evidence="1">
    <location>
        <begin position="271"/>
        <end position="288"/>
    </location>
</feature>
<dbReference type="HOGENOM" id="CLU_035509_10_5_1"/>
<evidence type="ECO:0000259" key="2">
    <source>
        <dbReference type="Pfam" id="PF20151"/>
    </source>
</evidence>
<dbReference type="STRING" id="486041.B0D576"/>
<accession>B0D576</accession>
<keyword evidence="1" id="KW-1133">Transmembrane helix</keyword>
<name>B0D576_LACBS</name>
<dbReference type="InParanoid" id="B0D576"/>
<keyword evidence="1" id="KW-0472">Membrane</keyword>
<dbReference type="OrthoDB" id="2637653at2759"/>
<evidence type="ECO:0000313" key="4">
    <source>
        <dbReference type="Proteomes" id="UP000001194"/>
    </source>
</evidence>
<dbReference type="AlphaFoldDB" id="B0D576"/>
<dbReference type="Proteomes" id="UP000001194">
    <property type="component" value="Unassembled WGS sequence"/>
</dbReference>
<feature type="transmembrane region" description="Helical" evidence="1">
    <location>
        <begin position="179"/>
        <end position="203"/>
    </location>
</feature>
<sequence>MVQEPHFWLIWVTKGACIGALATQIMEFFHCFADEVEYIWQFVNPLSPQHHSPFIHSSSGRISFVTYLYAWSRYFPLIAQIVNLVFMEIAQSPSAHDHTCLMGFITKAVTAQIATTCVELILLVRVHALYNRSRKSGILLGLVFITGFALEVTSDIRVIKSVIDSPNNICMPPPYERLALALFAAGVGLVQSTLLFMTVSKVILGRKLGWGRTPLVSLMLRDGVIVFALLIGEHYDRYPFSRVLSSSQVVVTLIITFEIAQNMEVLKWNAIFSWYVSLLSIVGCRVIMNMRRLGPQHQRSSDVSELQQFTSVFYSDSDQLAYLTSLSH</sequence>
<dbReference type="Pfam" id="PF20151">
    <property type="entry name" value="DUF6533"/>
    <property type="match status" value="1"/>
</dbReference>
<protein>
    <submittedName>
        <fullName evidence="3">Predicted protein</fullName>
    </submittedName>
</protein>
<reference evidence="3 4" key="1">
    <citation type="journal article" date="2008" name="Nature">
        <title>The genome of Laccaria bicolor provides insights into mycorrhizal symbiosis.</title>
        <authorList>
            <person name="Martin F."/>
            <person name="Aerts A."/>
            <person name="Ahren D."/>
            <person name="Brun A."/>
            <person name="Danchin E.G.J."/>
            <person name="Duchaussoy F."/>
            <person name="Gibon J."/>
            <person name="Kohler A."/>
            <person name="Lindquist E."/>
            <person name="Pereda V."/>
            <person name="Salamov A."/>
            <person name="Shapiro H.J."/>
            <person name="Wuyts J."/>
            <person name="Blaudez D."/>
            <person name="Buee M."/>
            <person name="Brokstein P."/>
            <person name="Canbaeck B."/>
            <person name="Cohen D."/>
            <person name="Courty P.E."/>
            <person name="Coutinho P.M."/>
            <person name="Delaruelle C."/>
            <person name="Detter J.C."/>
            <person name="Deveau A."/>
            <person name="DiFazio S."/>
            <person name="Duplessis S."/>
            <person name="Fraissinet-Tachet L."/>
            <person name="Lucic E."/>
            <person name="Frey-Klett P."/>
            <person name="Fourrey C."/>
            <person name="Feussner I."/>
            <person name="Gay G."/>
            <person name="Grimwood J."/>
            <person name="Hoegger P.J."/>
            <person name="Jain P."/>
            <person name="Kilaru S."/>
            <person name="Labbe J."/>
            <person name="Lin Y.C."/>
            <person name="Legue V."/>
            <person name="Le Tacon F."/>
            <person name="Marmeisse R."/>
            <person name="Melayah D."/>
            <person name="Montanini B."/>
            <person name="Muratet M."/>
            <person name="Nehls U."/>
            <person name="Niculita-Hirzel H."/>
            <person name="Oudot-Le Secq M.P."/>
            <person name="Peter M."/>
            <person name="Quesneville H."/>
            <person name="Rajashekar B."/>
            <person name="Reich M."/>
            <person name="Rouhier N."/>
            <person name="Schmutz J."/>
            <person name="Yin T."/>
            <person name="Chalot M."/>
            <person name="Henrissat B."/>
            <person name="Kuees U."/>
            <person name="Lucas S."/>
            <person name="Van de Peer Y."/>
            <person name="Podila G.K."/>
            <person name="Polle A."/>
            <person name="Pukkila P.J."/>
            <person name="Richardson P.M."/>
            <person name="Rouze P."/>
            <person name="Sanders I.R."/>
            <person name="Stajich J.E."/>
            <person name="Tunlid A."/>
            <person name="Tuskan G."/>
            <person name="Grigoriev I.V."/>
        </authorList>
    </citation>
    <scope>NUCLEOTIDE SEQUENCE [LARGE SCALE GENOMIC DNA]</scope>
    <source>
        <strain evidence="4">S238N-H82 / ATCC MYA-4686</strain>
    </source>
</reference>
<evidence type="ECO:0000256" key="1">
    <source>
        <dbReference type="SAM" id="Phobius"/>
    </source>
</evidence>
<dbReference type="InterPro" id="IPR045340">
    <property type="entry name" value="DUF6533"/>
</dbReference>
<keyword evidence="1" id="KW-0812">Transmembrane</keyword>
<dbReference type="EMBL" id="DS547097">
    <property type="protein sequence ID" value="EDR10468.1"/>
    <property type="molecule type" value="Genomic_DNA"/>
</dbReference>
<proteinExistence type="predicted"/>
<organism evidence="4">
    <name type="scientific">Laccaria bicolor (strain S238N-H82 / ATCC MYA-4686)</name>
    <name type="common">Bicoloured deceiver</name>
    <name type="synonym">Laccaria laccata var. bicolor</name>
    <dbReference type="NCBI Taxonomy" id="486041"/>
    <lineage>
        <taxon>Eukaryota</taxon>
        <taxon>Fungi</taxon>
        <taxon>Dikarya</taxon>
        <taxon>Basidiomycota</taxon>
        <taxon>Agaricomycotina</taxon>
        <taxon>Agaricomycetes</taxon>
        <taxon>Agaricomycetidae</taxon>
        <taxon>Agaricales</taxon>
        <taxon>Agaricineae</taxon>
        <taxon>Hydnangiaceae</taxon>
        <taxon>Laccaria</taxon>
    </lineage>
</organism>
<feature type="domain" description="DUF6533" evidence="2">
    <location>
        <begin position="17"/>
        <end position="78"/>
    </location>
</feature>
<dbReference type="GeneID" id="6074409"/>
<feature type="transmembrane region" description="Helical" evidence="1">
    <location>
        <begin position="138"/>
        <end position="159"/>
    </location>
</feature>